<dbReference type="Proteomes" id="UP000604046">
    <property type="component" value="Unassembled WGS sequence"/>
</dbReference>
<dbReference type="GO" id="GO:0044528">
    <property type="term" value="P:regulation of mitochondrial mRNA stability"/>
    <property type="evidence" value="ECO:0007669"/>
    <property type="project" value="TreeGrafter"/>
</dbReference>
<dbReference type="GO" id="GO:0000963">
    <property type="term" value="P:mitochondrial RNA processing"/>
    <property type="evidence" value="ECO:0007669"/>
    <property type="project" value="TreeGrafter"/>
</dbReference>
<dbReference type="GO" id="GO:0003723">
    <property type="term" value="F:RNA binding"/>
    <property type="evidence" value="ECO:0007669"/>
    <property type="project" value="TreeGrafter"/>
</dbReference>
<evidence type="ECO:0000256" key="1">
    <source>
        <dbReference type="SAM" id="MobiDB-lite"/>
    </source>
</evidence>
<dbReference type="GO" id="GO:1901259">
    <property type="term" value="P:chloroplast rRNA processing"/>
    <property type="evidence" value="ECO:0007669"/>
    <property type="project" value="TreeGrafter"/>
</dbReference>
<reference evidence="2" key="1">
    <citation type="submission" date="2021-02" db="EMBL/GenBank/DDBJ databases">
        <authorList>
            <person name="Dougan E. K."/>
            <person name="Rhodes N."/>
            <person name="Thang M."/>
            <person name="Chan C."/>
        </authorList>
    </citation>
    <scope>NUCLEOTIDE SEQUENCE</scope>
</reference>
<sequence>MATAQGPCSSLPGGLLCSLQAMAFSDFAAHPVMLDPRFRYAAAPENIVMQPEITMTWSWMPAGYTNQEKPQPEQQVLKLQELIHFKNSTEPKADTPEVSANGTAGDIAGPGELAWEAKQDVGEVLTTLSQIAGTCDGASLVSGLHRMAKLSENDAYGAMRGLEIVLGDPRLARALSVLRSKAQELKTARPIMRTIWALGKLGVRGEDVHGIIAQLAQTAPPIMNQFSCQELSNTLWGLARLSESLFELRPEGTQLAYWVVMQGTTRLAQFSTQCLTNSLWAVAKLGLKGPEAKAFCNECLFYIREVMFREMSPQGLANSLWACAKLQTEFRVGAPLDKEAVKLFCRDAARRTRASAGLLELFLPQELSMALWAMAKLMGRRPRCKPKDDCFEDVWRFAESVASEAARRIWDFSPQGVSTIAWSLATLDVMNGREVFNFFDVAAQVASVNIRAYPPQAIANCCWAFNRLSQKGHMVEVFGRLAADEALRRIDEFAWQDLSGIVSALMNTTPQNRMEVCRLATEVAIRAKSHCKQIGTQALLNIALSGVRLKIDLAVMTPLVYEIGRAFYGHMHSFNEIDLRQWEEAQRYCSIHIPGPTAGKGKGREWKSGRGRRGK</sequence>
<comment type="caution">
    <text evidence="2">The sequence shown here is derived from an EMBL/GenBank/DDBJ whole genome shotgun (WGS) entry which is preliminary data.</text>
</comment>
<protein>
    <submittedName>
        <fullName evidence="2">Uncharacterized protein</fullName>
    </submittedName>
</protein>
<evidence type="ECO:0000313" key="2">
    <source>
        <dbReference type="EMBL" id="CAE7316911.1"/>
    </source>
</evidence>
<dbReference type="PANTHER" id="PTHR21228:SF40">
    <property type="entry name" value="LD45607P"/>
    <property type="match status" value="1"/>
</dbReference>
<accession>A0A812NLN0</accession>
<gene>
    <name evidence="2" type="ORF">SNAT2548_LOCUS16619</name>
</gene>
<dbReference type="PANTHER" id="PTHR21228">
    <property type="entry name" value="FAST LEU-RICH DOMAIN-CONTAINING"/>
    <property type="match status" value="1"/>
</dbReference>
<dbReference type="AlphaFoldDB" id="A0A812NLN0"/>
<dbReference type="GO" id="GO:0035770">
    <property type="term" value="C:ribonucleoprotein granule"/>
    <property type="evidence" value="ECO:0007669"/>
    <property type="project" value="TreeGrafter"/>
</dbReference>
<keyword evidence="3" id="KW-1185">Reference proteome</keyword>
<proteinExistence type="predicted"/>
<organism evidence="2 3">
    <name type="scientific">Symbiodinium natans</name>
    <dbReference type="NCBI Taxonomy" id="878477"/>
    <lineage>
        <taxon>Eukaryota</taxon>
        <taxon>Sar</taxon>
        <taxon>Alveolata</taxon>
        <taxon>Dinophyceae</taxon>
        <taxon>Suessiales</taxon>
        <taxon>Symbiodiniaceae</taxon>
        <taxon>Symbiodinium</taxon>
    </lineage>
</organism>
<evidence type="ECO:0000313" key="3">
    <source>
        <dbReference type="Proteomes" id="UP000604046"/>
    </source>
</evidence>
<dbReference type="GO" id="GO:0005759">
    <property type="term" value="C:mitochondrial matrix"/>
    <property type="evidence" value="ECO:0007669"/>
    <property type="project" value="TreeGrafter"/>
</dbReference>
<name>A0A812NLN0_9DINO</name>
<dbReference type="InterPro" id="IPR050870">
    <property type="entry name" value="FAST_kinase"/>
</dbReference>
<feature type="region of interest" description="Disordered" evidence="1">
    <location>
        <begin position="594"/>
        <end position="615"/>
    </location>
</feature>
<dbReference type="GO" id="GO:0009507">
    <property type="term" value="C:chloroplast"/>
    <property type="evidence" value="ECO:0007669"/>
    <property type="project" value="GOC"/>
</dbReference>
<dbReference type="EMBL" id="CAJNDS010002086">
    <property type="protein sequence ID" value="CAE7316911.1"/>
    <property type="molecule type" value="Genomic_DNA"/>
</dbReference>